<dbReference type="Proteomes" id="UP000245410">
    <property type="component" value="Unassembled WGS sequence"/>
</dbReference>
<proteinExistence type="predicted"/>
<dbReference type="PROSITE" id="PS51257">
    <property type="entry name" value="PROKAR_LIPOPROTEIN"/>
    <property type="match status" value="1"/>
</dbReference>
<evidence type="ECO:0000313" key="4">
    <source>
        <dbReference type="Proteomes" id="UP000245410"/>
    </source>
</evidence>
<feature type="signal peptide" evidence="2">
    <location>
        <begin position="1"/>
        <end position="25"/>
    </location>
</feature>
<name>A0A317DBL7_9ACTN</name>
<keyword evidence="2" id="KW-0732">Signal</keyword>
<accession>A0A317DBL7</accession>
<gene>
    <name evidence="3" type="ORF">DKT68_09670</name>
</gene>
<feature type="chain" id="PRO_5038924647" description="DUF3558 domain-containing protein" evidence="2">
    <location>
        <begin position="26"/>
        <end position="225"/>
    </location>
</feature>
<comment type="caution">
    <text evidence="3">The sequence shown here is derived from an EMBL/GenBank/DDBJ whole genome shotgun (WGS) entry which is preliminary data.</text>
</comment>
<organism evidence="3 4">
    <name type="scientific">Micromonospora acroterricola</name>
    <dbReference type="NCBI Taxonomy" id="2202421"/>
    <lineage>
        <taxon>Bacteria</taxon>
        <taxon>Bacillati</taxon>
        <taxon>Actinomycetota</taxon>
        <taxon>Actinomycetes</taxon>
        <taxon>Micromonosporales</taxon>
        <taxon>Micromonosporaceae</taxon>
        <taxon>Micromonospora</taxon>
    </lineage>
</organism>
<reference evidence="3 4" key="1">
    <citation type="submission" date="2018-05" db="EMBL/GenBank/DDBJ databases">
        <title>Micromonospora atacamensis sp. nov., a novel actinobacteria isolated from high altitude Atacama Desert soil.</title>
        <authorList>
            <person name="Carro L."/>
            <person name="Golinska P."/>
            <person name="Klenk H.-P."/>
            <person name="Goodfellow M."/>
        </authorList>
    </citation>
    <scope>NUCLEOTIDE SEQUENCE [LARGE SCALE GENOMIC DNA]</scope>
    <source>
        <strain evidence="3 4">5R2A7</strain>
    </source>
</reference>
<evidence type="ECO:0000256" key="1">
    <source>
        <dbReference type="SAM" id="MobiDB-lite"/>
    </source>
</evidence>
<keyword evidence="4" id="KW-1185">Reference proteome</keyword>
<feature type="region of interest" description="Disordered" evidence="1">
    <location>
        <begin position="28"/>
        <end position="70"/>
    </location>
</feature>
<dbReference type="EMBL" id="QGKR01000162">
    <property type="protein sequence ID" value="PWR10143.1"/>
    <property type="molecule type" value="Genomic_DNA"/>
</dbReference>
<evidence type="ECO:0000256" key="2">
    <source>
        <dbReference type="SAM" id="SignalP"/>
    </source>
</evidence>
<protein>
    <recommendedName>
        <fullName evidence="5">DUF3558 domain-containing protein</fullName>
    </recommendedName>
</protein>
<feature type="compositionally biased region" description="Low complexity" evidence="1">
    <location>
        <begin position="38"/>
        <end position="47"/>
    </location>
</feature>
<sequence length="225" mass="24436">MTGSQRLTRLLAVIAGALCGLTACTGEPDPPRAPTTPAPSASTAASPTWPPPRPTIRTSEEACGGSTFNPRAVRPYNPDGPAYAGAPIHLTALFVMHPYASRELESELPGEWQPQWQPGMYPEQHTQLVACEYFDDEYPSKKVETCTYTTSTGGKKTAELRSARFIYRIFEARTGKQVGRFTLLGRVNSCPAIAYGAAGGVYYQLVLTEELTAKLRPLVMARRPG</sequence>
<evidence type="ECO:0000313" key="3">
    <source>
        <dbReference type="EMBL" id="PWR10143.1"/>
    </source>
</evidence>
<dbReference type="AlphaFoldDB" id="A0A317DBL7"/>
<evidence type="ECO:0008006" key="5">
    <source>
        <dbReference type="Google" id="ProtNLM"/>
    </source>
</evidence>